<sequence length="158" mass="16782">MAFSTSRTRVRTAARVACVTVALTLGIATAQSATPRAAARAEPSPVVLERIAQYKIGVATYGATTVLLNAELEKIRPTVEQNESARACYNARMPAIDTLVANARAAQAVPTSGHSCNERSPDSCWVPVFDRADAAVEKVTEQARQITAQLAQCRQPGA</sequence>
<evidence type="ECO:0000313" key="2">
    <source>
        <dbReference type="EMBL" id="TZF90781.1"/>
    </source>
</evidence>
<accession>A0A5D8Z7K3</accession>
<dbReference type="EMBL" id="VTRV01000027">
    <property type="protein sequence ID" value="TZF90781.1"/>
    <property type="molecule type" value="Genomic_DNA"/>
</dbReference>
<keyword evidence="1" id="KW-0732">Signal</keyword>
<protein>
    <recommendedName>
        <fullName evidence="4">Secreted protein</fullName>
    </recommendedName>
</protein>
<dbReference type="RefSeq" id="WP_149352078.1">
    <property type="nucleotide sequence ID" value="NZ_VTRV01000027.1"/>
</dbReference>
<name>A0A5D8Z7K3_9GAMM</name>
<evidence type="ECO:0000313" key="3">
    <source>
        <dbReference type="Proteomes" id="UP000323164"/>
    </source>
</evidence>
<feature type="chain" id="PRO_5022901716" description="Secreted protein" evidence="1">
    <location>
        <begin position="33"/>
        <end position="158"/>
    </location>
</feature>
<feature type="signal peptide" evidence="1">
    <location>
        <begin position="1"/>
        <end position="32"/>
    </location>
</feature>
<reference evidence="2 3" key="1">
    <citation type="submission" date="2019-08" db="EMBL/GenBank/DDBJ databases">
        <title>Draft genome sequence of Lysobacter sp. UKS-15.</title>
        <authorList>
            <person name="Im W.-T."/>
        </authorList>
    </citation>
    <scope>NUCLEOTIDE SEQUENCE [LARGE SCALE GENOMIC DNA]</scope>
    <source>
        <strain evidence="2 3">UKS-15</strain>
    </source>
</reference>
<proteinExistence type="predicted"/>
<dbReference type="AlphaFoldDB" id="A0A5D8Z7K3"/>
<evidence type="ECO:0008006" key="4">
    <source>
        <dbReference type="Google" id="ProtNLM"/>
    </source>
</evidence>
<gene>
    <name evidence="2" type="ORF">FW784_04025</name>
</gene>
<evidence type="ECO:0000256" key="1">
    <source>
        <dbReference type="SAM" id="SignalP"/>
    </source>
</evidence>
<dbReference type="Proteomes" id="UP000323164">
    <property type="component" value="Unassembled WGS sequence"/>
</dbReference>
<keyword evidence="3" id="KW-1185">Reference proteome</keyword>
<comment type="caution">
    <text evidence="2">The sequence shown here is derived from an EMBL/GenBank/DDBJ whole genome shotgun (WGS) entry which is preliminary data.</text>
</comment>
<organism evidence="2 3">
    <name type="scientific">Cognatilysobacter lacus</name>
    <dbReference type="NCBI Taxonomy" id="1643323"/>
    <lineage>
        <taxon>Bacteria</taxon>
        <taxon>Pseudomonadati</taxon>
        <taxon>Pseudomonadota</taxon>
        <taxon>Gammaproteobacteria</taxon>
        <taxon>Lysobacterales</taxon>
        <taxon>Lysobacteraceae</taxon>
        <taxon>Cognatilysobacter</taxon>
    </lineage>
</organism>